<gene>
    <name evidence="2" type="ORF">KSP39_PZI019648</name>
</gene>
<keyword evidence="1" id="KW-0812">Transmembrane</keyword>
<dbReference type="Proteomes" id="UP001418222">
    <property type="component" value="Unassembled WGS sequence"/>
</dbReference>
<feature type="transmembrane region" description="Helical" evidence="1">
    <location>
        <begin position="77"/>
        <end position="105"/>
    </location>
</feature>
<dbReference type="AlphaFoldDB" id="A0AAP0B2A5"/>
<dbReference type="EMBL" id="JBBWWQ010000017">
    <property type="protein sequence ID" value="KAK8924192.1"/>
    <property type="molecule type" value="Genomic_DNA"/>
</dbReference>
<sequence length="133" mass="14893">MINDSTQKTLVCLLDLRPRTSLRAESREPRARESISSLGTSKGLLEVAKFAIYVTVPVALTYAFVTDSGTLHKLMGFVYISAPLSISCNFHFLSSLLLLHIAIYISKFSMGMMIRLDRHCCTPQVEQRLGLRL</sequence>
<reference evidence="2 3" key="1">
    <citation type="journal article" date="2022" name="Nat. Plants">
        <title>Genomes of leafy and leafless Platanthera orchids illuminate the evolution of mycoheterotrophy.</title>
        <authorList>
            <person name="Li M.H."/>
            <person name="Liu K.W."/>
            <person name="Li Z."/>
            <person name="Lu H.C."/>
            <person name="Ye Q.L."/>
            <person name="Zhang D."/>
            <person name="Wang J.Y."/>
            <person name="Li Y.F."/>
            <person name="Zhong Z.M."/>
            <person name="Liu X."/>
            <person name="Yu X."/>
            <person name="Liu D.K."/>
            <person name="Tu X.D."/>
            <person name="Liu B."/>
            <person name="Hao Y."/>
            <person name="Liao X.Y."/>
            <person name="Jiang Y.T."/>
            <person name="Sun W.H."/>
            <person name="Chen J."/>
            <person name="Chen Y.Q."/>
            <person name="Ai Y."/>
            <person name="Zhai J.W."/>
            <person name="Wu S.S."/>
            <person name="Zhou Z."/>
            <person name="Hsiao Y.Y."/>
            <person name="Wu W.L."/>
            <person name="Chen Y.Y."/>
            <person name="Lin Y.F."/>
            <person name="Hsu J.L."/>
            <person name="Li C.Y."/>
            <person name="Wang Z.W."/>
            <person name="Zhao X."/>
            <person name="Zhong W.Y."/>
            <person name="Ma X.K."/>
            <person name="Ma L."/>
            <person name="Huang J."/>
            <person name="Chen G.Z."/>
            <person name="Huang M.Z."/>
            <person name="Huang L."/>
            <person name="Peng D.H."/>
            <person name="Luo Y.B."/>
            <person name="Zou S.Q."/>
            <person name="Chen S.P."/>
            <person name="Lan S."/>
            <person name="Tsai W.C."/>
            <person name="Van de Peer Y."/>
            <person name="Liu Z.J."/>
        </authorList>
    </citation>
    <scope>NUCLEOTIDE SEQUENCE [LARGE SCALE GENOMIC DNA]</scope>
    <source>
        <strain evidence="2">Lor287</strain>
    </source>
</reference>
<keyword evidence="3" id="KW-1185">Reference proteome</keyword>
<protein>
    <submittedName>
        <fullName evidence="2">Uncharacterized protein</fullName>
    </submittedName>
</protein>
<organism evidence="2 3">
    <name type="scientific">Platanthera zijinensis</name>
    <dbReference type="NCBI Taxonomy" id="2320716"/>
    <lineage>
        <taxon>Eukaryota</taxon>
        <taxon>Viridiplantae</taxon>
        <taxon>Streptophyta</taxon>
        <taxon>Embryophyta</taxon>
        <taxon>Tracheophyta</taxon>
        <taxon>Spermatophyta</taxon>
        <taxon>Magnoliopsida</taxon>
        <taxon>Liliopsida</taxon>
        <taxon>Asparagales</taxon>
        <taxon>Orchidaceae</taxon>
        <taxon>Orchidoideae</taxon>
        <taxon>Orchideae</taxon>
        <taxon>Orchidinae</taxon>
        <taxon>Platanthera</taxon>
    </lineage>
</organism>
<evidence type="ECO:0000256" key="1">
    <source>
        <dbReference type="SAM" id="Phobius"/>
    </source>
</evidence>
<feature type="transmembrane region" description="Helical" evidence="1">
    <location>
        <begin position="47"/>
        <end position="65"/>
    </location>
</feature>
<dbReference type="PANTHER" id="PTHR35700:SF1">
    <property type="entry name" value="OS07G0181800 PROTEIN"/>
    <property type="match status" value="1"/>
</dbReference>
<name>A0AAP0B2A5_9ASPA</name>
<accession>A0AAP0B2A5</accession>
<keyword evidence="1" id="KW-1133">Transmembrane helix</keyword>
<keyword evidence="1" id="KW-0472">Membrane</keyword>
<dbReference type="PANTHER" id="PTHR35700">
    <property type="entry name" value="OS07G0181800 PROTEIN"/>
    <property type="match status" value="1"/>
</dbReference>
<evidence type="ECO:0000313" key="3">
    <source>
        <dbReference type="Proteomes" id="UP001418222"/>
    </source>
</evidence>
<comment type="caution">
    <text evidence="2">The sequence shown here is derived from an EMBL/GenBank/DDBJ whole genome shotgun (WGS) entry which is preliminary data.</text>
</comment>
<proteinExistence type="predicted"/>
<evidence type="ECO:0000313" key="2">
    <source>
        <dbReference type="EMBL" id="KAK8924192.1"/>
    </source>
</evidence>